<dbReference type="InterPro" id="IPR050625">
    <property type="entry name" value="ParA/MinD_ATPase"/>
</dbReference>
<sequence length="220" mass="24131">MARKSLSVDDLANNTAYQHLRLKLLSENIIGKNHQAKVIGLLSRTSGEGVTTTAIGLALATHLRAPGSTLLIDANPSEFRVADVLKCESKHVASIDFRAPEPNIEDYVVSTNSPGLPLLTIAPVGNAFTCSSAEFAVCWPSLKQSYETIIVDIGAWSTEAPLGWIEQLDDLILVLDGNHTTQEMLSHFKRTIDRCGCKLSGFIMNKHERPIPNFVYRMIT</sequence>
<dbReference type="Proteomes" id="UP001500359">
    <property type="component" value="Unassembled WGS sequence"/>
</dbReference>
<keyword evidence="1" id="KW-0547">Nucleotide-binding</keyword>
<evidence type="ECO:0000256" key="2">
    <source>
        <dbReference type="ARBA" id="ARBA00022840"/>
    </source>
</evidence>
<evidence type="ECO:0000313" key="3">
    <source>
        <dbReference type="EMBL" id="GAA0856480.1"/>
    </source>
</evidence>
<evidence type="ECO:0000256" key="1">
    <source>
        <dbReference type="ARBA" id="ARBA00022741"/>
    </source>
</evidence>
<evidence type="ECO:0008006" key="5">
    <source>
        <dbReference type="Google" id="ProtNLM"/>
    </source>
</evidence>
<dbReference type="SUPFAM" id="SSF52540">
    <property type="entry name" value="P-loop containing nucleoside triphosphate hydrolases"/>
    <property type="match status" value="1"/>
</dbReference>
<evidence type="ECO:0000313" key="4">
    <source>
        <dbReference type="Proteomes" id="UP001500359"/>
    </source>
</evidence>
<keyword evidence="4" id="KW-1185">Reference proteome</keyword>
<dbReference type="PANTHER" id="PTHR43384">
    <property type="entry name" value="SEPTUM SITE-DETERMINING PROTEIN MIND HOMOLOG, CHLOROPLASTIC-RELATED"/>
    <property type="match status" value="1"/>
</dbReference>
<name>A0ABN1LJ72_9ALTE</name>
<dbReference type="RefSeq" id="WP_343859082.1">
    <property type="nucleotide sequence ID" value="NZ_BAAAFD010000004.1"/>
</dbReference>
<dbReference type="PANTHER" id="PTHR43384:SF6">
    <property type="entry name" value="SEPTUM SITE-DETERMINING PROTEIN MIND HOMOLOG, CHLOROPLASTIC"/>
    <property type="match status" value="1"/>
</dbReference>
<protein>
    <recommendedName>
        <fullName evidence="5">CpsD/CapB family tyrosine-protein kinase</fullName>
    </recommendedName>
</protein>
<proteinExistence type="predicted"/>
<keyword evidence="2" id="KW-0067">ATP-binding</keyword>
<dbReference type="InterPro" id="IPR027417">
    <property type="entry name" value="P-loop_NTPase"/>
</dbReference>
<organism evidence="3 4">
    <name type="scientific">Aliiglaciecola litoralis</name>
    <dbReference type="NCBI Taxonomy" id="582857"/>
    <lineage>
        <taxon>Bacteria</taxon>
        <taxon>Pseudomonadati</taxon>
        <taxon>Pseudomonadota</taxon>
        <taxon>Gammaproteobacteria</taxon>
        <taxon>Alteromonadales</taxon>
        <taxon>Alteromonadaceae</taxon>
        <taxon>Aliiglaciecola</taxon>
    </lineage>
</organism>
<dbReference type="Gene3D" id="3.40.50.300">
    <property type="entry name" value="P-loop containing nucleotide triphosphate hydrolases"/>
    <property type="match status" value="1"/>
</dbReference>
<gene>
    <name evidence="3" type="ORF">GCM10009114_18600</name>
</gene>
<dbReference type="EMBL" id="BAAAFD010000004">
    <property type="protein sequence ID" value="GAA0856480.1"/>
    <property type="molecule type" value="Genomic_DNA"/>
</dbReference>
<comment type="caution">
    <text evidence="3">The sequence shown here is derived from an EMBL/GenBank/DDBJ whole genome shotgun (WGS) entry which is preliminary data.</text>
</comment>
<accession>A0ABN1LJ72</accession>
<reference evidence="3 4" key="1">
    <citation type="journal article" date="2019" name="Int. J. Syst. Evol. Microbiol.">
        <title>The Global Catalogue of Microorganisms (GCM) 10K type strain sequencing project: providing services to taxonomists for standard genome sequencing and annotation.</title>
        <authorList>
            <consortium name="The Broad Institute Genomics Platform"/>
            <consortium name="The Broad Institute Genome Sequencing Center for Infectious Disease"/>
            <person name="Wu L."/>
            <person name="Ma J."/>
        </authorList>
    </citation>
    <scope>NUCLEOTIDE SEQUENCE [LARGE SCALE GENOMIC DNA]</scope>
    <source>
        <strain evidence="3 4">JCM 15896</strain>
    </source>
</reference>